<keyword evidence="4" id="KW-1185">Reference proteome</keyword>
<organism evidence="3 4">
    <name type="scientific">Streptomyces brasiliscabiei</name>
    <dbReference type="NCBI Taxonomy" id="2736302"/>
    <lineage>
        <taxon>Bacteria</taxon>
        <taxon>Bacillati</taxon>
        <taxon>Actinomycetota</taxon>
        <taxon>Actinomycetes</taxon>
        <taxon>Kitasatosporales</taxon>
        <taxon>Streptomycetaceae</taxon>
        <taxon>Streptomyces</taxon>
    </lineage>
</organism>
<protein>
    <submittedName>
        <fullName evidence="3">Peptidoglycan-binding domain-containing protein</fullName>
    </submittedName>
</protein>
<dbReference type="Pfam" id="PF01471">
    <property type="entry name" value="PG_binding_1"/>
    <property type="match status" value="1"/>
</dbReference>
<proteinExistence type="predicted"/>
<dbReference type="InterPro" id="IPR036366">
    <property type="entry name" value="PGBDSf"/>
</dbReference>
<evidence type="ECO:0000313" key="3">
    <source>
        <dbReference type="EMBL" id="MEI5614641.1"/>
    </source>
</evidence>
<dbReference type="InterPro" id="IPR002477">
    <property type="entry name" value="Peptidoglycan-bd-like"/>
</dbReference>
<name>A0ABU8GN65_9ACTN</name>
<dbReference type="EMBL" id="JBBAYM010000030">
    <property type="protein sequence ID" value="MEI5614641.1"/>
    <property type="molecule type" value="Genomic_DNA"/>
</dbReference>
<gene>
    <name evidence="3" type="ORF">WB403_36475</name>
</gene>
<sequence length="160" mass="16270">MRSKIMKRACVTAATVAALTAGGLAGAGTSFAAPASSSVPAAAPAVSSEAIGVLAVNNLGLDTAHAKSWQCLLRDRASTFGFPGPGTIDGQLGTNSWKAAQNLFKTLGYYSDSIDGIVGPNTIKGLQRYLNLHGASLSVDGIAGPATKSAFWDFAGTHRC</sequence>
<keyword evidence="1" id="KW-0732">Signal</keyword>
<dbReference type="RefSeq" id="WP_336542596.1">
    <property type="nucleotide sequence ID" value="NZ_JBBAYL010000029.1"/>
</dbReference>
<feature type="chain" id="PRO_5046552456" evidence="1">
    <location>
        <begin position="33"/>
        <end position="160"/>
    </location>
</feature>
<dbReference type="Proteomes" id="UP001365781">
    <property type="component" value="Unassembled WGS sequence"/>
</dbReference>
<comment type="caution">
    <text evidence="3">The sequence shown here is derived from an EMBL/GenBank/DDBJ whole genome shotgun (WGS) entry which is preliminary data.</text>
</comment>
<feature type="domain" description="Peptidoglycan binding-like" evidence="2">
    <location>
        <begin position="96"/>
        <end position="150"/>
    </location>
</feature>
<reference evidence="3 4" key="1">
    <citation type="submission" date="2024-03" db="EMBL/GenBank/DDBJ databases">
        <title>First Report of Pectobacterium brasiliscabiei causing potato scab in china.</title>
        <authorList>
            <person name="Handique U."/>
        </authorList>
    </citation>
    <scope>NUCLEOTIDE SEQUENCE [LARGE SCALE GENOMIC DNA]</scope>
    <source>
        <strain evidence="3 4">ZRIMU1503</strain>
    </source>
</reference>
<accession>A0ABU8GN65</accession>
<evidence type="ECO:0000313" key="4">
    <source>
        <dbReference type="Proteomes" id="UP001365781"/>
    </source>
</evidence>
<evidence type="ECO:0000256" key="1">
    <source>
        <dbReference type="SAM" id="SignalP"/>
    </source>
</evidence>
<dbReference type="SUPFAM" id="SSF47090">
    <property type="entry name" value="PGBD-like"/>
    <property type="match status" value="1"/>
</dbReference>
<evidence type="ECO:0000259" key="2">
    <source>
        <dbReference type="Pfam" id="PF01471"/>
    </source>
</evidence>
<dbReference type="Gene3D" id="1.10.101.10">
    <property type="entry name" value="PGBD-like superfamily/PGBD"/>
    <property type="match status" value="1"/>
</dbReference>
<dbReference type="InterPro" id="IPR036365">
    <property type="entry name" value="PGBD-like_sf"/>
</dbReference>
<feature type="signal peptide" evidence="1">
    <location>
        <begin position="1"/>
        <end position="32"/>
    </location>
</feature>